<organism evidence="3 4">
    <name type="scientific">Nocardia pseudobrasiliensis</name>
    <dbReference type="NCBI Taxonomy" id="45979"/>
    <lineage>
        <taxon>Bacteria</taxon>
        <taxon>Bacillati</taxon>
        <taxon>Actinomycetota</taxon>
        <taxon>Actinomycetes</taxon>
        <taxon>Mycobacteriales</taxon>
        <taxon>Nocardiaceae</taxon>
        <taxon>Nocardia</taxon>
    </lineage>
</organism>
<dbReference type="EMBL" id="QQBC01000016">
    <property type="protein sequence ID" value="RDI60300.1"/>
    <property type="molecule type" value="Genomic_DNA"/>
</dbReference>
<sequence length="86" mass="8453">MRSRTTVVVAIVFAVVAVAGGCKTSPAPPANSHTMTTENSGGGGQVIPRTAPAVTGVRPQQPAGPPGVTGSPRPGAPSTTAPPTRR</sequence>
<protein>
    <submittedName>
        <fullName evidence="3">Uncharacterized protein</fullName>
    </submittedName>
</protein>
<proteinExistence type="predicted"/>
<keyword evidence="4" id="KW-1185">Reference proteome</keyword>
<feature type="region of interest" description="Disordered" evidence="1">
    <location>
        <begin position="21"/>
        <end position="86"/>
    </location>
</feature>
<feature type="chain" id="PRO_5038610402" evidence="2">
    <location>
        <begin position="20"/>
        <end position="86"/>
    </location>
</feature>
<name>A0A370HPQ4_9NOCA</name>
<feature type="signal peptide" evidence="2">
    <location>
        <begin position="1"/>
        <end position="19"/>
    </location>
</feature>
<comment type="caution">
    <text evidence="3">The sequence shown here is derived from an EMBL/GenBank/DDBJ whole genome shotgun (WGS) entry which is preliminary data.</text>
</comment>
<evidence type="ECO:0000313" key="3">
    <source>
        <dbReference type="EMBL" id="RDI60300.1"/>
    </source>
</evidence>
<dbReference type="PROSITE" id="PS51257">
    <property type="entry name" value="PROKAR_LIPOPROTEIN"/>
    <property type="match status" value="1"/>
</dbReference>
<feature type="compositionally biased region" description="Polar residues" evidence="1">
    <location>
        <begin position="77"/>
        <end position="86"/>
    </location>
</feature>
<accession>A0A370HPQ4</accession>
<keyword evidence="2" id="KW-0732">Signal</keyword>
<evidence type="ECO:0000256" key="1">
    <source>
        <dbReference type="SAM" id="MobiDB-lite"/>
    </source>
</evidence>
<dbReference type="AlphaFoldDB" id="A0A370HPQ4"/>
<evidence type="ECO:0000256" key="2">
    <source>
        <dbReference type="SAM" id="SignalP"/>
    </source>
</evidence>
<evidence type="ECO:0000313" key="4">
    <source>
        <dbReference type="Proteomes" id="UP000254869"/>
    </source>
</evidence>
<reference evidence="3 4" key="1">
    <citation type="submission" date="2018-07" db="EMBL/GenBank/DDBJ databases">
        <title>Genomic Encyclopedia of Type Strains, Phase IV (KMG-IV): sequencing the most valuable type-strain genomes for metagenomic binning, comparative biology and taxonomic classification.</title>
        <authorList>
            <person name="Goeker M."/>
        </authorList>
    </citation>
    <scope>NUCLEOTIDE SEQUENCE [LARGE SCALE GENOMIC DNA]</scope>
    <source>
        <strain evidence="3 4">DSM 44290</strain>
    </source>
</reference>
<dbReference type="STRING" id="1210086.GCA_001613105_06295"/>
<gene>
    <name evidence="3" type="ORF">DFR76_11632</name>
</gene>
<dbReference type="Proteomes" id="UP000254869">
    <property type="component" value="Unassembled WGS sequence"/>
</dbReference>